<sequence>MVFHGPGIDGVDAAVTTQEHTPTLDEQEASLLNILDTTNSPEFSDNGPFYHLRQPFVDLLSAVRNLRDYRGAHPDEDAEMLNLDEAKESSYTRFGLTVKTVRWQDSHNKGVKEILTRSGMKERISSFWNIRRGLRSEDIIIYKHTASQNRGIPALARMIFFQLQFMYQEDLDLEPLVLTDMSFNIESDDPFTVFYTPDSGPSHVTLLRGSAKMTYVFFAQESGVNFRQGQSTEGQFSLSL</sequence>
<reference evidence="1" key="1">
    <citation type="submission" date="2020-11" db="EMBL/GenBank/DDBJ databases">
        <authorList>
            <consortium name="DOE Joint Genome Institute"/>
            <person name="Ahrendt S."/>
            <person name="Riley R."/>
            <person name="Andreopoulos W."/>
            <person name="Labutti K."/>
            <person name="Pangilinan J."/>
            <person name="Ruiz-Duenas F.J."/>
            <person name="Barrasa J.M."/>
            <person name="Sanchez-Garcia M."/>
            <person name="Camarero S."/>
            <person name="Miyauchi S."/>
            <person name="Serrano A."/>
            <person name="Linde D."/>
            <person name="Babiker R."/>
            <person name="Drula E."/>
            <person name="Ayuso-Fernandez I."/>
            <person name="Pacheco R."/>
            <person name="Padilla G."/>
            <person name="Ferreira P."/>
            <person name="Barriuso J."/>
            <person name="Kellner H."/>
            <person name="Castanera R."/>
            <person name="Alfaro M."/>
            <person name="Ramirez L."/>
            <person name="Pisabarro A.G."/>
            <person name="Kuo A."/>
            <person name="Tritt A."/>
            <person name="Lipzen A."/>
            <person name="He G."/>
            <person name="Yan M."/>
            <person name="Ng V."/>
            <person name="Cullen D."/>
            <person name="Martin F."/>
            <person name="Rosso M.-N."/>
            <person name="Henrissat B."/>
            <person name="Hibbett D."/>
            <person name="Martinez A.T."/>
            <person name="Grigoriev I.V."/>
        </authorList>
    </citation>
    <scope>NUCLEOTIDE SEQUENCE</scope>
    <source>
        <strain evidence="1">CIRM-BRFM 674</strain>
    </source>
</reference>
<dbReference type="AlphaFoldDB" id="A0A9P5YYM8"/>
<dbReference type="Proteomes" id="UP000807469">
    <property type="component" value="Unassembled WGS sequence"/>
</dbReference>
<name>A0A9P5YYM8_9AGAR</name>
<gene>
    <name evidence="1" type="ORF">BDN70DRAFT_172793</name>
</gene>
<evidence type="ECO:0000313" key="1">
    <source>
        <dbReference type="EMBL" id="KAF9476405.1"/>
    </source>
</evidence>
<accession>A0A9P5YYM8</accession>
<protein>
    <submittedName>
        <fullName evidence="1">Uncharacterized protein</fullName>
    </submittedName>
</protein>
<dbReference type="EMBL" id="MU155295">
    <property type="protein sequence ID" value="KAF9476405.1"/>
    <property type="molecule type" value="Genomic_DNA"/>
</dbReference>
<keyword evidence="2" id="KW-1185">Reference proteome</keyword>
<comment type="caution">
    <text evidence="1">The sequence shown here is derived from an EMBL/GenBank/DDBJ whole genome shotgun (WGS) entry which is preliminary data.</text>
</comment>
<evidence type="ECO:0000313" key="2">
    <source>
        <dbReference type="Proteomes" id="UP000807469"/>
    </source>
</evidence>
<proteinExistence type="predicted"/>
<organism evidence="1 2">
    <name type="scientific">Pholiota conissans</name>
    <dbReference type="NCBI Taxonomy" id="109636"/>
    <lineage>
        <taxon>Eukaryota</taxon>
        <taxon>Fungi</taxon>
        <taxon>Dikarya</taxon>
        <taxon>Basidiomycota</taxon>
        <taxon>Agaricomycotina</taxon>
        <taxon>Agaricomycetes</taxon>
        <taxon>Agaricomycetidae</taxon>
        <taxon>Agaricales</taxon>
        <taxon>Agaricineae</taxon>
        <taxon>Strophariaceae</taxon>
        <taxon>Pholiota</taxon>
    </lineage>
</organism>